<dbReference type="STRING" id="745776.DGo_CA2502"/>
<dbReference type="InterPro" id="IPR044940">
    <property type="entry name" value="NOS_dom_2"/>
</dbReference>
<dbReference type="GO" id="GO:0020037">
    <property type="term" value="F:heme binding"/>
    <property type="evidence" value="ECO:0007669"/>
    <property type="project" value="InterPro"/>
</dbReference>
<dbReference type="GO" id="GO:0004517">
    <property type="term" value="F:nitric-oxide synthase activity"/>
    <property type="evidence" value="ECO:0007669"/>
    <property type="project" value="InterPro"/>
</dbReference>
<evidence type="ECO:0000259" key="13">
    <source>
        <dbReference type="PROSITE" id="PS60001"/>
    </source>
</evidence>
<name>H8GSG8_DEIGI</name>
<dbReference type="PANTHER" id="PTHR43410">
    <property type="entry name" value="NITRIC OXIDE SYNTHASE OXYGENASE"/>
    <property type="match status" value="1"/>
</dbReference>
<dbReference type="InterPro" id="IPR017142">
    <property type="entry name" value="Nitric_oxide_synthase_Oase-su"/>
</dbReference>
<organism evidence="14 15">
    <name type="scientific">Deinococcus gobiensis (strain DSM 21396 / JCM 16679 / CGMCC 1.7299 / I-0)</name>
    <dbReference type="NCBI Taxonomy" id="745776"/>
    <lineage>
        <taxon>Bacteria</taxon>
        <taxon>Thermotogati</taxon>
        <taxon>Deinococcota</taxon>
        <taxon>Deinococci</taxon>
        <taxon>Deinococcales</taxon>
        <taxon>Deinococcaceae</taxon>
        <taxon>Deinococcus</taxon>
    </lineage>
</organism>
<comment type="cofactor">
    <cofactor evidence="1 10 11">
        <name>heme</name>
        <dbReference type="ChEBI" id="CHEBI:30413"/>
    </cofactor>
</comment>
<dbReference type="EMBL" id="CP002191">
    <property type="protein sequence ID" value="AFD26429.1"/>
    <property type="molecule type" value="Genomic_DNA"/>
</dbReference>
<dbReference type="Pfam" id="PF02898">
    <property type="entry name" value="NO_synthase"/>
    <property type="match status" value="1"/>
</dbReference>
<proteinExistence type="inferred from homology"/>
<keyword evidence="6 10" id="KW-0479">Metal-binding</keyword>
<evidence type="ECO:0000256" key="12">
    <source>
        <dbReference type="SAM" id="MobiDB-lite"/>
    </source>
</evidence>
<keyword evidence="15" id="KW-1185">Reference proteome</keyword>
<dbReference type="InterPro" id="IPR050607">
    <property type="entry name" value="NOS"/>
</dbReference>
<evidence type="ECO:0000313" key="14">
    <source>
        <dbReference type="EMBL" id="AFD26429.1"/>
    </source>
</evidence>
<comment type="function">
    <text evidence="10">Catalyzes the production of nitric oxide.</text>
</comment>
<dbReference type="HOGENOM" id="CLU_040293_0_0_0"/>
<dbReference type="PATRIC" id="fig|745776.4.peg.2568"/>
<dbReference type="GO" id="GO:0006809">
    <property type="term" value="P:nitric oxide biosynthetic process"/>
    <property type="evidence" value="ECO:0007669"/>
    <property type="project" value="InterPro"/>
</dbReference>
<sequence>MYAERALEGLDDRLRAVRDELTRTGSYTLSAGELEYGGRVAWRNSTRCVGRLYWEALEVRDLRHVTAHEEVFAHLCAHLEDAFHGGHLRPLMSVFGPGVRVHNPQLIRYAAYRQPGTPGGVVGDPANLALTDWLRTLGWAGGPGTPFDVLPLAIESAGQLRLFTLPPQAVQEVALTHPDCPAVGELGLRWHALPVISDMSLEVGGLSLACAPFSGWYVQTEIAARNLADADRYDQLPAVARALGLDTSRERTLWRDRALVELNVATLHSFEEAGVKIADHHTVTRHFRRFEEREARAGREVRAKWSWLIPPLSPATTPVWGQRYKSREESPNFVRPPARWEAPAPAAAATGCPFHGH</sequence>
<evidence type="ECO:0000256" key="4">
    <source>
        <dbReference type="ARBA" id="ARBA00018859"/>
    </source>
</evidence>
<comment type="subunit">
    <text evidence="10">Homodimer.</text>
</comment>
<keyword evidence="7 10" id="KW-0560">Oxidoreductase</keyword>
<dbReference type="KEGG" id="dgo:DGo_CA2502"/>
<dbReference type="eggNOG" id="COG4362">
    <property type="taxonomic scope" value="Bacteria"/>
</dbReference>
<feature type="compositionally biased region" description="Low complexity" evidence="12">
    <location>
        <begin position="336"/>
        <end position="349"/>
    </location>
</feature>
<feature type="region of interest" description="Disordered" evidence="12">
    <location>
        <begin position="331"/>
        <end position="357"/>
    </location>
</feature>
<gene>
    <name evidence="14" type="primary">nos</name>
    <name evidence="14" type="ordered locus">DGo_CA2502</name>
</gene>
<protein>
    <recommendedName>
        <fullName evidence="4 10">Nitric oxide synthase oxygenase</fullName>
        <ecNumber evidence="3 10">1.14.14.47</ecNumber>
    </recommendedName>
</protein>
<feature type="domain" description="Nitric oxide synthase (NOS)" evidence="13">
    <location>
        <begin position="47"/>
        <end position="54"/>
    </location>
</feature>
<dbReference type="InterPro" id="IPR044944">
    <property type="entry name" value="NOS_dom_3"/>
</dbReference>
<dbReference type="Gene3D" id="3.90.1230.10">
    <property type="entry name" value="Nitric Oxide Synthase, Chain A, domain 3"/>
    <property type="match status" value="1"/>
</dbReference>
<dbReference type="Gene3D" id="3.90.440.10">
    <property type="entry name" value="Nitric Oxide Synthase,Heme Domain,Chain A domain 2"/>
    <property type="match status" value="1"/>
</dbReference>
<dbReference type="InterPro" id="IPR004030">
    <property type="entry name" value="NOS_N"/>
</dbReference>
<keyword evidence="8 10" id="KW-0408">Iron</keyword>
<dbReference type="PANTHER" id="PTHR43410:SF1">
    <property type="entry name" value="NITRIC OXIDE SYNTHASE"/>
    <property type="match status" value="1"/>
</dbReference>
<dbReference type="AlphaFoldDB" id="H8GSG8"/>
<dbReference type="Proteomes" id="UP000007575">
    <property type="component" value="Chromosome"/>
</dbReference>
<evidence type="ECO:0000256" key="1">
    <source>
        <dbReference type="ARBA" id="ARBA00001971"/>
    </source>
</evidence>
<reference evidence="14 15" key="1">
    <citation type="journal article" date="2012" name="PLoS ONE">
        <title>Genome sequence and transcriptome analysis of the radioresistant bacterium Deinococcus gobiensis: insights into the extreme environmental adaptations.</title>
        <authorList>
            <person name="Yuan M."/>
            <person name="Chen M."/>
            <person name="Zhang W."/>
            <person name="Lu W."/>
            <person name="Wang J."/>
            <person name="Yang M."/>
            <person name="Zhao P."/>
            <person name="Tang R."/>
            <person name="Li X."/>
            <person name="Hao Y."/>
            <person name="Zhou Z."/>
            <person name="Zhan Y."/>
            <person name="Yu H."/>
            <person name="Teng C."/>
            <person name="Yan Y."/>
            <person name="Ping S."/>
            <person name="Wang Y."/>
            <person name="Lin M."/>
        </authorList>
    </citation>
    <scope>NUCLEOTIDE SEQUENCE [LARGE SCALE GENOMIC DNA]</scope>
    <source>
        <strain evidence="14 15">I-0</strain>
    </source>
</reference>
<evidence type="ECO:0000256" key="6">
    <source>
        <dbReference type="ARBA" id="ARBA00022723"/>
    </source>
</evidence>
<comment type="similarity">
    <text evidence="2 10">Belongs to the NOS family. Bacterial NOS oxygenase subfamily.</text>
</comment>
<evidence type="ECO:0000313" key="15">
    <source>
        <dbReference type="Proteomes" id="UP000007575"/>
    </source>
</evidence>
<evidence type="ECO:0000256" key="11">
    <source>
        <dbReference type="PIRSR" id="PIRSR037219-1"/>
    </source>
</evidence>
<comment type="catalytic activity">
    <reaction evidence="9">
        <text>3 reduced [flavodoxin] + 2 L-arginine + 4 O2 = 3 oxidized [flavodoxin] + 2 L-citrulline + 2 nitric oxide + 4 H2O + 5 H(+)</text>
        <dbReference type="Rhea" id="RHEA:52324"/>
        <dbReference type="Rhea" id="RHEA-COMP:10622"/>
        <dbReference type="Rhea" id="RHEA-COMP:10623"/>
        <dbReference type="ChEBI" id="CHEBI:15377"/>
        <dbReference type="ChEBI" id="CHEBI:15378"/>
        <dbReference type="ChEBI" id="CHEBI:15379"/>
        <dbReference type="ChEBI" id="CHEBI:16480"/>
        <dbReference type="ChEBI" id="CHEBI:32682"/>
        <dbReference type="ChEBI" id="CHEBI:57618"/>
        <dbReference type="ChEBI" id="CHEBI:57743"/>
        <dbReference type="ChEBI" id="CHEBI:58210"/>
        <dbReference type="EC" id="1.14.14.47"/>
    </reaction>
</comment>
<feature type="binding site" description="axial binding residue" evidence="11">
    <location>
        <position position="48"/>
    </location>
    <ligand>
        <name>heme</name>
        <dbReference type="ChEBI" id="CHEBI:30413"/>
    </ligand>
    <ligandPart>
        <name>Fe</name>
        <dbReference type="ChEBI" id="CHEBI:18248"/>
    </ligandPart>
</feature>
<evidence type="ECO:0000256" key="9">
    <source>
        <dbReference type="ARBA" id="ARBA00048713"/>
    </source>
</evidence>
<evidence type="ECO:0000256" key="2">
    <source>
        <dbReference type="ARBA" id="ARBA00005411"/>
    </source>
</evidence>
<comment type="miscellaneous">
    <text evidence="10">This protein is similar to the oxygenase domain of eukaryotic nitric oxide synthases but lacks the reductase domain which, in eukaryotes, is responsible for transfer of electrons to the ferric heme during nitric oxide synthesis.</text>
</comment>
<dbReference type="PROSITE" id="PS60001">
    <property type="entry name" value="NOS"/>
    <property type="match status" value="1"/>
</dbReference>
<evidence type="ECO:0000256" key="8">
    <source>
        <dbReference type="ARBA" id="ARBA00023004"/>
    </source>
</evidence>
<dbReference type="SUPFAM" id="SSF56512">
    <property type="entry name" value="Nitric oxide (NO) synthase oxygenase domain"/>
    <property type="match status" value="1"/>
</dbReference>
<dbReference type="InterPro" id="IPR036119">
    <property type="entry name" value="NOS_N_sf"/>
</dbReference>
<dbReference type="PIRSF" id="PIRSF037219">
    <property type="entry name" value="NOS_oxygenase"/>
    <property type="match status" value="1"/>
</dbReference>
<accession>H8GSG8</accession>
<keyword evidence="5 10" id="KW-0349">Heme</keyword>
<dbReference type="GO" id="GO:0046872">
    <property type="term" value="F:metal ion binding"/>
    <property type="evidence" value="ECO:0007669"/>
    <property type="project" value="UniProtKB-KW"/>
</dbReference>
<dbReference type="EC" id="1.14.14.47" evidence="3 10"/>
<dbReference type="Gene3D" id="3.90.340.10">
    <property type="entry name" value="Nitric Oxide Synthase, Chain A, domain 1"/>
    <property type="match status" value="1"/>
</dbReference>
<evidence type="ECO:0000256" key="10">
    <source>
        <dbReference type="PIRNR" id="PIRNR037219"/>
    </source>
</evidence>
<dbReference type="InterPro" id="IPR044943">
    <property type="entry name" value="NOS_dom_1"/>
</dbReference>
<evidence type="ECO:0000256" key="5">
    <source>
        <dbReference type="ARBA" id="ARBA00022617"/>
    </source>
</evidence>
<evidence type="ECO:0000256" key="7">
    <source>
        <dbReference type="ARBA" id="ARBA00023002"/>
    </source>
</evidence>
<evidence type="ECO:0000256" key="3">
    <source>
        <dbReference type="ARBA" id="ARBA00012735"/>
    </source>
</evidence>